<dbReference type="PATRIC" id="fig|285.51.peg.516"/>
<reference evidence="1 2" key="1">
    <citation type="submission" date="2013-09" db="EMBL/GenBank/DDBJ databases">
        <title>High correlation between genotypes and phenotypes of environmental bacteria Comamonas testosteroni strains.</title>
        <authorList>
            <person name="Liu L."/>
            <person name="Zhu W."/>
            <person name="Xia X."/>
            <person name="Xu B."/>
            <person name="Luo M."/>
            <person name="Wang G."/>
        </authorList>
    </citation>
    <scope>NUCLEOTIDE SEQUENCE [LARGE SCALE GENOMIC DNA]</scope>
    <source>
        <strain evidence="1 2">JL40</strain>
    </source>
</reference>
<dbReference type="AlphaFoldDB" id="A0A096GGB7"/>
<gene>
    <name evidence="1" type="ORF">P353_27260</name>
</gene>
<protein>
    <submittedName>
        <fullName evidence="1">Uncharacterized protein</fullName>
    </submittedName>
</protein>
<evidence type="ECO:0000313" key="1">
    <source>
        <dbReference type="EMBL" id="KGH24260.1"/>
    </source>
</evidence>
<name>A0A096GGB7_COMTE</name>
<dbReference type="Proteomes" id="UP000029553">
    <property type="component" value="Unassembled WGS sequence"/>
</dbReference>
<organism evidence="1 2">
    <name type="scientific">Comamonas testosteroni</name>
    <name type="common">Pseudomonas testosteroni</name>
    <dbReference type="NCBI Taxonomy" id="285"/>
    <lineage>
        <taxon>Bacteria</taxon>
        <taxon>Pseudomonadati</taxon>
        <taxon>Pseudomonadota</taxon>
        <taxon>Betaproteobacteria</taxon>
        <taxon>Burkholderiales</taxon>
        <taxon>Comamonadaceae</taxon>
        <taxon>Comamonas</taxon>
    </lineage>
</organism>
<accession>A0A096GGB7</accession>
<comment type="caution">
    <text evidence="1">The sequence shown here is derived from an EMBL/GenBank/DDBJ whole genome shotgun (WGS) entry which is preliminary data.</text>
</comment>
<evidence type="ECO:0000313" key="2">
    <source>
        <dbReference type="Proteomes" id="UP000029553"/>
    </source>
</evidence>
<proteinExistence type="predicted"/>
<sequence length="47" mass="4787">MTDSLPRNALAATIAPSIAADAARFFGASHAGLAQALRFLAAGLIQF</sequence>
<dbReference type="EMBL" id="AWOR01000099">
    <property type="protein sequence ID" value="KGH24260.1"/>
    <property type="molecule type" value="Genomic_DNA"/>
</dbReference>